<dbReference type="Proteomes" id="UP000291908">
    <property type="component" value="Genome"/>
</dbReference>
<protein>
    <submittedName>
        <fullName evidence="1">Uncharacterized protein</fullName>
    </submittedName>
</protein>
<name>A0A481S2N2_9CAUD</name>
<proteinExistence type="predicted"/>
<accession>A0A481S2N2</accession>
<organism evidence="1 2">
    <name type="scientific">Acinetobacter phage vB_AbaS_D0</name>
    <dbReference type="NCBI Taxonomy" id="2510492"/>
    <lineage>
        <taxon>Viruses</taxon>
        <taxon>Duplodnaviria</taxon>
        <taxon>Heunggongvirae</taxon>
        <taxon>Uroviricota</taxon>
        <taxon>Caudoviricetes</taxon>
        <taxon>Lokivirus</taxon>
        <taxon>Lokivirus IMEAB3</taxon>
    </lineage>
</organism>
<gene>
    <name evidence="1" type="ORF">vBAbaSD0_22</name>
</gene>
<evidence type="ECO:0000313" key="2">
    <source>
        <dbReference type="Proteomes" id="UP000291908"/>
    </source>
</evidence>
<evidence type="ECO:0000313" key="1">
    <source>
        <dbReference type="EMBL" id="QBG78716.1"/>
    </source>
</evidence>
<sequence>MSNEDFDELPNGGFVRADWKERQFRLHKHQEEMIKQAQETIIARKVATMSGREREKLREEMKQELDAAHRKREIWATSNPMDINDSLMRRFFEMPHTDRDAYIQGVWNSRETSLIQRAALPRKPINIPYKVDTDNTVRILHLCTLCSRKLNPLHVGSICEICEQRRYVVSQNNERD</sequence>
<dbReference type="EMBL" id="MK411820">
    <property type="protein sequence ID" value="QBG78716.1"/>
    <property type="molecule type" value="Genomic_DNA"/>
</dbReference>
<reference evidence="1 2" key="1">
    <citation type="submission" date="2019-01" db="EMBL/GenBank/DDBJ databases">
        <authorList>
            <person name="Yuan Y."/>
            <person name="Xu Y."/>
        </authorList>
    </citation>
    <scope>NUCLEOTIDE SEQUENCE [LARGE SCALE GENOMIC DNA]</scope>
</reference>